<sequence length="161" mass="17558">MPEIVELPDRPYVGVRGAITMNTIPVVADRIGEIAGWLLGRGAAIAGAPFLRYESFDTEGDGLVMQAGVPVAGPVEVEGDYFAAVLPAGRYATLTHRGHFDGLVEATRVLLAWGEEQGLKWDMTEGDGAEHWGCRLEVYNTDPRVENDPANFLTDLRFRLS</sequence>
<evidence type="ECO:0000259" key="1">
    <source>
        <dbReference type="SMART" id="SM00871"/>
    </source>
</evidence>
<dbReference type="RefSeq" id="WP_379482661.1">
    <property type="nucleotide sequence ID" value="NZ_JBHMCF010000003.1"/>
</dbReference>
<dbReference type="Gene3D" id="3.20.80.10">
    <property type="entry name" value="Regulatory factor, effector binding domain"/>
    <property type="match status" value="1"/>
</dbReference>
<feature type="domain" description="AraC effector-binding" evidence="1">
    <location>
        <begin position="1"/>
        <end position="161"/>
    </location>
</feature>
<evidence type="ECO:0000313" key="2">
    <source>
        <dbReference type="EMBL" id="MFB9468858.1"/>
    </source>
</evidence>
<organism evidence="2 3">
    <name type="scientific">Nonomuraea salmonea</name>
    <dbReference type="NCBI Taxonomy" id="46181"/>
    <lineage>
        <taxon>Bacteria</taxon>
        <taxon>Bacillati</taxon>
        <taxon>Actinomycetota</taxon>
        <taxon>Actinomycetes</taxon>
        <taxon>Streptosporangiales</taxon>
        <taxon>Streptosporangiaceae</taxon>
        <taxon>Nonomuraea</taxon>
    </lineage>
</organism>
<proteinExistence type="predicted"/>
<comment type="caution">
    <text evidence="2">The sequence shown here is derived from an EMBL/GenBank/DDBJ whole genome shotgun (WGS) entry which is preliminary data.</text>
</comment>
<name>A0ABV5NEZ0_9ACTN</name>
<dbReference type="InterPro" id="IPR029442">
    <property type="entry name" value="GyrI-like"/>
</dbReference>
<evidence type="ECO:0000313" key="3">
    <source>
        <dbReference type="Proteomes" id="UP001589568"/>
    </source>
</evidence>
<protein>
    <submittedName>
        <fullName evidence="2">GyrI-like domain-containing protein</fullName>
    </submittedName>
</protein>
<reference evidence="2 3" key="1">
    <citation type="submission" date="2024-09" db="EMBL/GenBank/DDBJ databases">
        <authorList>
            <person name="Sun Q."/>
            <person name="Mori K."/>
        </authorList>
    </citation>
    <scope>NUCLEOTIDE SEQUENCE [LARGE SCALE GENOMIC DNA]</scope>
    <source>
        <strain evidence="2 3">JCM 3324</strain>
    </source>
</reference>
<keyword evidence="3" id="KW-1185">Reference proteome</keyword>
<dbReference type="SUPFAM" id="SSF55136">
    <property type="entry name" value="Probable bacterial effector-binding domain"/>
    <property type="match status" value="1"/>
</dbReference>
<dbReference type="Proteomes" id="UP001589568">
    <property type="component" value="Unassembled WGS sequence"/>
</dbReference>
<dbReference type="InterPro" id="IPR010499">
    <property type="entry name" value="AraC_E-bd"/>
</dbReference>
<dbReference type="Pfam" id="PF06445">
    <property type="entry name" value="GyrI-like"/>
    <property type="match status" value="1"/>
</dbReference>
<gene>
    <name evidence="2" type="ORF">ACFFR3_05035</name>
</gene>
<dbReference type="EMBL" id="JBHMCF010000003">
    <property type="protein sequence ID" value="MFB9468858.1"/>
    <property type="molecule type" value="Genomic_DNA"/>
</dbReference>
<dbReference type="SMART" id="SM00871">
    <property type="entry name" value="AraC_E_bind"/>
    <property type="match status" value="1"/>
</dbReference>
<dbReference type="InterPro" id="IPR011256">
    <property type="entry name" value="Reg_factor_effector_dom_sf"/>
</dbReference>
<accession>A0ABV5NEZ0</accession>